<reference evidence="9 10" key="1">
    <citation type="submission" date="2018-07" db="EMBL/GenBank/DDBJ databases">
        <title>Arthrobacter sp. nov., isolated from raw cow's milk with high bacterial count.</title>
        <authorList>
            <person name="Hahne J."/>
            <person name="Isele D."/>
            <person name="Lipski A."/>
        </authorList>
    </citation>
    <scope>NUCLEOTIDE SEQUENCE [LARGE SCALE GENOMIC DNA]</scope>
    <source>
        <strain evidence="9 10">JZ R-35</strain>
    </source>
</reference>
<comment type="catalytic activity">
    <reaction evidence="1">
        <text>ATP + protein L-histidine = ADP + protein N-phospho-L-histidine.</text>
        <dbReference type="EC" id="2.7.13.3"/>
    </reaction>
</comment>
<dbReference type="SUPFAM" id="SSF55874">
    <property type="entry name" value="ATPase domain of HSP90 chaperone/DNA topoisomerase II/histidine kinase"/>
    <property type="match status" value="1"/>
</dbReference>
<keyword evidence="7" id="KW-0472">Membrane</keyword>
<dbReference type="CDD" id="cd16917">
    <property type="entry name" value="HATPase_UhpB-NarQ-NarX-like"/>
    <property type="match status" value="1"/>
</dbReference>
<feature type="domain" description="Histidine kinase/HSP90-like ATPase" evidence="8">
    <location>
        <begin position="245"/>
        <end position="337"/>
    </location>
</feature>
<organism evidence="9 10">
    <name type="scientific">Galactobacter valiniphilus</name>
    <dbReference type="NCBI Taxonomy" id="2676122"/>
    <lineage>
        <taxon>Bacteria</taxon>
        <taxon>Bacillati</taxon>
        <taxon>Actinomycetota</taxon>
        <taxon>Actinomycetes</taxon>
        <taxon>Micrococcales</taxon>
        <taxon>Micrococcaceae</taxon>
        <taxon>Galactobacter</taxon>
    </lineage>
</organism>
<keyword evidence="7" id="KW-0812">Transmembrane</keyword>
<dbReference type="Pfam" id="PF02518">
    <property type="entry name" value="HATPase_c"/>
    <property type="match status" value="1"/>
</dbReference>
<keyword evidence="10" id="KW-1185">Reference proteome</keyword>
<evidence type="ECO:0000313" key="9">
    <source>
        <dbReference type="EMBL" id="RII43750.1"/>
    </source>
</evidence>
<feature type="compositionally biased region" description="Gly residues" evidence="6">
    <location>
        <begin position="294"/>
        <end position="304"/>
    </location>
</feature>
<evidence type="ECO:0000256" key="3">
    <source>
        <dbReference type="ARBA" id="ARBA00022679"/>
    </source>
</evidence>
<feature type="region of interest" description="Disordered" evidence="6">
    <location>
        <begin position="285"/>
        <end position="304"/>
    </location>
</feature>
<dbReference type="PANTHER" id="PTHR24421:SF10">
    <property type="entry name" value="NITRATE_NITRITE SENSOR PROTEIN NARQ"/>
    <property type="match status" value="1"/>
</dbReference>
<sequence>MLQYLALALGVVVLSVGAPLAVTVDRLDVWLALLLCLIQSAAVALAPLLPRGAAWAGALVLGPLSWAALPTSGGPWPVSATSMVAFLLTLILASLRVRWTALLAPSLAALLIATVRIYDNGPTRPSPGPLIADLVTFSGLVALTLLTAALVRNWADVRSALARERSLSAEEASGEFDDIAATARRAMGEMRGLLAVLRGGEDAEAAPQPGLGELPALVAGLPHAERVTLDVSVPAPGRVPEAVALSAYRIIQEALSNTVRHAPGARVTVKVAHDDAGPALRVSVANGAPSRGAGPAGPAGGGHGIVGMRERAALHGGELDAGSLPAGGFLVAARLPYLPLPLPRKDAP</sequence>
<evidence type="ECO:0000256" key="5">
    <source>
        <dbReference type="ARBA" id="ARBA00023012"/>
    </source>
</evidence>
<evidence type="ECO:0000256" key="4">
    <source>
        <dbReference type="ARBA" id="ARBA00022777"/>
    </source>
</evidence>
<proteinExistence type="predicted"/>
<keyword evidence="5" id="KW-0902">Two-component regulatory system</keyword>
<evidence type="ECO:0000256" key="7">
    <source>
        <dbReference type="SAM" id="Phobius"/>
    </source>
</evidence>
<dbReference type="Proteomes" id="UP000265419">
    <property type="component" value="Unassembled WGS sequence"/>
</dbReference>
<dbReference type="Gene3D" id="3.30.565.10">
    <property type="entry name" value="Histidine kinase-like ATPase, C-terminal domain"/>
    <property type="match status" value="1"/>
</dbReference>
<comment type="caution">
    <text evidence="9">The sequence shown here is derived from an EMBL/GenBank/DDBJ whole genome shotgun (WGS) entry which is preliminary data.</text>
</comment>
<dbReference type="InterPro" id="IPR003594">
    <property type="entry name" value="HATPase_dom"/>
</dbReference>
<dbReference type="GO" id="GO:0000160">
    <property type="term" value="P:phosphorelay signal transduction system"/>
    <property type="evidence" value="ECO:0007669"/>
    <property type="project" value="UniProtKB-KW"/>
</dbReference>
<evidence type="ECO:0000313" key="10">
    <source>
        <dbReference type="Proteomes" id="UP000265419"/>
    </source>
</evidence>
<accession>A0A399JFI9</accession>
<evidence type="ECO:0000259" key="8">
    <source>
        <dbReference type="Pfam" id="PF02518"/>
    </source>
</evidence>
<dbReference type="EC" id="2.7.13.3" evidence="2"/>
<keyword evidence="7" id="KW-1133">Transmembrane helix</keyword>
<feature type="transmembrane region" description="Helical" evidence="7">
    <location>
        <begin position="27"/>
        <end position="46"/>
    </location>
</feature>
<evidence type="ECO:0000256" key="2">
    <source>
        <dbReference type="ARBA" id="ARBA00012438"/>
    </source>
</evidence>
<keyword evidence="4" id="KW-0418">Kinase</keyword>
<feature type="transmembrane region" description="Helical" evidence="7">
    <location>
        <begin position="100"/>
        <end position="118"/>
    </location>
</feature>
<dbReference type="EMBL" id="QQXK01000001">
    <property type="protein sequence ID" value="RII43750.1"/>
    <property type="molecule type" value="Genomic_DNA"/>
</dbReference>
<dbReference type="InterPro" id="IPR050482">
    <property type="entry name" value="Sensor_HK_TwoCompSys"/>
</dbReference>
<feature type="transmembrane region" description="Helical" evidence="7">
    <location>
        <begin position="75"/>
        <end position="93"/>
    </location>
</feature>
<evidence type="ECO:0000256" key="1">
    <source>
        <dbReference type="ARBA" id="ARBA00000085"/>
    </source>
</evidence>
<keyword evidence="3" id="KW-0808">Transferase</keyword>
<gene>
    <name evidence="9" type="ORF">DWB68_00510</name>
</gene>
<evidence type="ECO:0000256" key="6">
    <source>
        <dbReference type="SAM" id="MobiDB-lite"/>
    </source>
</evidence>
<dbReference type="AlphaFoldDB" id="A0A399JFI9"/>
<dbReference type="PANTHER" id="PTHR24421">
    <property type="entry name" value="NITRATE/NITRITE SENSOR PROTEIN NARX-RELATED"/>
    <property type="match status" value="1"/>
</dbReference>
<feature type="transmembrane region" description="Helical" evidence="7">
    <location>
        <begin position="130"/>
        <end position="151"/>
    </location>
</feature>
<protein>
    <recommendedName>
        <fullName evidence="2">histidine kinase</fullName>
        <ecNumber evidence="2">2.7.13.3</ecNumber>
    </recommendedName>
</protein>
<dbReference type="GO" id="GO:0004673">
    <property type="term" value="F:protein histidine kinase activity"/>
    <property type="evidence" value="ECO:0007669"/>
    <property type="project" value="UniProtKB-EC"/>
</dbReference>
<dbReference type="InterPro" id="IPR036890">
    <property type="entry name" value="HATPase_C_sf"/>
</dbReference>
<name>A0A399JFI9_9MICC</name>